<accession>A0ABD1YCH0</accession>
<comment type="caution">
    <text evidence="2">The sequence shown here is derived from an EMBL/GenBank/DDBJ whole genome shotgun (WGS) entry which is preliminary data.</text>
</comment>
<proteinExistence type="predicted"/>
<evidence type="ECO:0000313" key="2">
    <source>
        <dbReference type="EMBL" id="KAL2624486.1"/>
    </source>
</evidence>
<feature type="region of interest" description="Disordered" evidence="1">
    <location>
        <begin position="1"/>
        <end position="77"/>
    </location>
</feature>
<feature type="compositionally biased region" description="Low complexity" evidence="1">
    <location>
        <begin position="1"/>
        <end position="21"/>
    </location>
</feature>
<dbReference type="Proteomes" id="UP001605036">
    <property type="component" value="Unassembled WGS sequence"/>
</dbReference>
<protein>
    <submittedName>
        <fullName evidence="2">Uncharacterized protein</fullName>
    </submittedName>
</protein>
<evidence type="ECO:0000256" key="1">
    <source>
        <dbReference type="SAM" id="MobiDB-lite"/>
    </source>
</evidence>
<evidence type="ECO:0000313" key="3">
    <source>
        <dbReference type="Proteomes" id="UP001605036"/>
    </source>
</evidence>
<dbReference type="EMBL" id="JBHFFA010000005">
    <property type="protein sequence ID" value="KAL2624486.1"/>
    <property type="molecule type" value="Genomic_DNA"/>
</dbReference>
<keyword evidence="3" id="KW-1185">Reference proteome</keyword>
<gene>
    <name evidence="2" type="ORF">R1flu_008731</name>
</gene>
<reference evidence="2 3" key="1">
    <citation type="submission" date="2024-09" db="EMBL/GenBank/DDBJ databases">
        <title>Chromosome-scale assembly of Riccia fluitans.</title>
        <authorList>
            <person name="Paukszto L."/>
            <person name="Sawicki J."/>
            <person name="Karawczyk K."/>
            <person name="Piernik-Szablinska J."/>
            <person name="Szczecinska M."/>
            <person name="Mazdziarz M."/>
        </authorList>
    </citation>
    <scope>NUCLEOTIDE SEQUENCE [LARGE SCALE GENOMIC DNA]</scope>
    <source>
        <strain evidence="2">Rf_01</strain>
        <tissue evidence="2">Aerial parts of the thallus</tissue>
    </source>
</reference>
<sequence>MVNEAEVPVPVEAVPNEEGGPSAAAAKAEPDRRGTKQNQGMPKISAEKPKVRRKQKTTKKPIEPIELSGGSQEAKEE</sequence>
<feature type="compositionally biased region" description="Basic residues" evidence="1">
    <location>
        <begin position="50"/>
        <end position="59"/>
    </location>
</feature>
<organism evidence="2 3">
    <name type="scientific">Riccia fluitans</name>
    <dbReference type="NCBI Taxonomy" id="41844"/>
    <lineage>
        <taxon>Eukaryota</taxon>
        <taxon>Viridiplantae</taxon>
        <taxon>Streptophyta</taxon>
        <taxon>Embryophyta</taxon>
        <taxon>Marchantiophyta</taxon>
        <taxon>Marchantiopsida</taxon>
        <taxon>Marchantiidae</taxon>
        <taxon>Marchantiales</taxon>
        <taxon>Ricciaceae</taxon>
        <taxon>Riccia</taxon>
    </lineage>
</organism>
<name>A0ABD1YCH0_9MARC</name>
<dbReference type="AlphaFoldDB" id="A0ABD1YCH0"/>